<protein>
    <submittedName>
        <fullName evidence="2">Uncharacterized protein</fullName>
    </submittedName>
</protein>
<sequence length="76" mass="8971">MKKKTPHREKEGFERDERDGDLEKIKSTLILSRRETREGKKFKNQPESSFVLRTIKETTTTTTTSTTKKKKKKKKS</sequence>
<proteinExistence type="predicted"/>
<dbReference type="AlphaFoldDB" id="A0A8J2NZA3"/>
<comment type="caution">
    <text evidence="2">The sequence shown here is derived from an EMBL/GenBank/DDBJ whole genome shotgun (WGS) entry which is preliminary data.</text>
</comment>
<name>A0A8J2NZA3_9HEXA</name>
<feature type="compositionally biased region" description="Basic residues" evidence="1">
    <location>
        <begin position="67"/>
        <end position="76"/>
    </location>
</feature>
<feature type="compositionally biased region" description="Basic and acidic residues" evidence="1">
    <location>
        <begin position="8"/>
        <end position="41"/>
    </location>
</feature>
<dbReference type="EMBL" id="CAJVCH010130797">
    <property type="protein sequence ID" value="CAG7726095.1"/>
    <property type="molecule type" value="Genomic_DNA"/>
</dbReference>
<evidence type="ECO:0000256" key="1">
    <source>
        <dbReference type="SAM" id="MobiDB-lite"/>
    </source>
</evidence>
<accession>A0A8J2NZA3</accession>
<evidence type="ECO:0000313" key="3">
    <source>
        <dbReference type="Proteomes" id="UP000708208"/>
    </source>
</evidence>
<reference evidence="2" key="1">
    <citation type="submission" date="2021-06" db="EMBL/GenBank/DDBJ databases">
        <authorList>
            <person name="Hodson N. C."/>
            <person name="Mongue J. A."/>
            <person name="Jaron S. K."/>
        </authorList>
    </citation>
    <scope>NUCLEOTIDE SEQUENCE</scope>
</reference>
<organism evidence="2 3">
    <name type="scientific">Allacma fusca</name>
    <dbReference type="NCBI Taxonomy" id="39272"/>
    <lineage>
        <taxon>Eukaryota</taxon>
        <taxon>Metazoa</taxon>
        <taxon>Ecdysozoa</taxon>
        <taxon>Arthropoda</taxon>
        <taxon>Hexapoda</taxon>
        <taxon>Collembola</taxon>
        <taxon>Symphypleona</taxon>
        <taxon>Sminthuridae</taxon>
        <taxon>Allacma</taxon>
    </lineage>
</organism>
<evidence type="ECO:0000313" key="2">
    <source>
        <dbReference type="EMBL" id="CAG7726095.1"/>
    </source>
</evidence>
<gene>
    <name evidence="2" type="ORF">AFUS01_LOCUS15025</name>
</gene>
<feature type="compositionally biased region" description="Low complexity" evidence="1">
    <location>
        <begin position="57"/>
        <end position="66"/>
    </location>
</feature>
<keyword evidence="3" id="KW-1185">Reference proteome</keyword>
<dbReference type="Proteomes" id="UP000708208">
    <property type="component" value="Unassembled WGS sequence"/>
</dbReference>
<feature type="region of interest" description="Disordered" evidence="1">
    <location>
        <begin position="1"/>
        <end position="76"/>
    </location>
</feature>